<dbReference type="Proteomes" id="UP000565262">
    <property type="component" value="Unassembled WGS sequence"/>
</dbReference>
<dbReference type="InterPro" id="IPR045179">
    <property type="entry name" value="YgfZ/GcvT"/>
</dbReference>
<dbReference type="InterPro" id="IPR017703">
    <property type="entry name" value="YgfZ/GCV_T_CS"/>
</dbReference>
<dbReference type="EMBL" id="JACJFM010000055">
    <property type="protein sequence ID" value="MBB1489462.1"/>
    <property type="molecule type" value="Genomic_DNA"/>
</dbReference>
<comment type="caution">
    <text evidence="1">The sequence shown here is derived from an EMBL/GenBank/DDBJ whole genome shotgun (WGS) entry which is preliminary data.</text>
</comment>
<organism evidence="1 2">
    <name type="scientific">Oceanospirillum sediminis</name>
    <dbReference type="NCBI Taxonomy" id="2760088"/>
    <lineage>
        <taxon>Bacteria</taxon>
        <taxon>Pseudomonadati</taxon>
        <taxon>Pseudomonadota</taxon>
        <taxon>Gammaproteobacteria</taxon>
        <taxon>Oceanospirillales</taxon>
        <taxon>Oceanospirillaceae</taxon>
        <taxon>Oceanospirillum</taxon>
    </lineage>
</organism>
<dbReference type="GO" id="GO:0016226">
    <property type="term" value="P:iron-sulfur cluster assembly"/>
    <property type="evidence" value="ECO:0007669"/>
    <property type="project" value="TreeGrafter"/>
</dbReference>
<dbReference type="InterPro" id="IPR029043">
    <property type="entry name" value="GcvT/YgfZ_C"/>
</dbReference>
<name>A0A839IXE1_9GAMM</name>
<dbReference type="SUPFAM" id="SSF103025">
    <property type="entry name" value="Folate-binding domain"/>
    <property type="match status" value="1"/>
</dbReference>
<proteinExistence type="predicted"/>
<sequence length="311" mass="34333">MNQTDHQTSSQINTCFNDTPGIAILNSLGVLRVYGANAHKLLHGQATSHIESMQQGDIRFAAACSPKGRIYATFYVIHQGEHCDLVMPRSTIETTKATLSKYAPLYRCQLEDVSEQYLVTGLNQAATEQLLSNGDTTDGLYPLSEESRSLLILPSDQSMGTDSLNQIDENGWHLLSIRLARVLVEQEHSDTFIPQMLNYQATGAISFKKGCYTGQEIIARAQYRGGVKKRIQHLVIRESEAIAVGTLIYASEDNTPEVGEVLLSAVNEQGNQELLAVIKDSALEHSLHVSNHNSIVAELQPLPYPLDKRDI</sequence>
<evidence type="ECO:0000313" key="2">
    <source>
        <dbReference type="Proteomes" id="UP000565262"/>
    </source>
</evidence>
<dbReference type="SUPFAM" id="SSF101790">
    <property type="entry name" value="Aminomethyltransferase beta-barrel domain"/>
    <property type="match status" value="1"/>
</dbReference>
<dbReference type="NCBIfam" id="TIGR03317">
    <property type="entry name" value="ygfZ_signature"/>
    <property type="match status" value="1"/>
</dbReference>
<dbReference type="Gene3D" id="2.40.30.160">
    <property type="match status" value="1"/>
</dbReference>
<dbReference type="PANTHER" id="PTHR22602">
    <property type="entry name" value="TRANSFERASE CAF17, MITOCHONDRIAL-RELATED"/>
    <property type="match status" value="1"/>
</dbReference>
<dbReference type="Gene3D" id="3.30.70.1400">
    <property type="entry name" value="Aminomethyltransferase beta-barrel domains"/>
    <property type="match status" value="1"/>
</dbReference>
<gene>
    <name evidence="1" type="ORF">H4O21_22900</name>
</gene>
<protein>
    <submittedName>
        <fullName evidence="1">Folate-binding protein YgfZ</fullName>
    </submittedName>
</protein>
<dbReference type="PANTHER" id="PTHR22602:SF0">
    <property type="entry name" value="TRANSFERASE CAF17, MITOCHONDRIAL-RELATED"/>
    <property type="match status" value="1"/>
</dbReference>
<accession>A0A839IXE1</accession>
<dbReference type="AlphaFoldDB" id="A0A839IXE1"/>
<keyword evidence="2" id="KW-1185">Reference proteome</keyword>
<reference evidence="1 2" key="1">
    <citation type="submission" date="2020-08" db="EMBL/GenBank/DDBJ databases">
        <title>Oceanospirillum sp. nov. isolated from marine sediment.</title>
        <authorList>
            <person name="Ji X."/>
        </authorList>
    </citation>
    <scope>NUCLEOTIDE SEQUENCE [LARGE SCALE GENOMIC DNA]</scope>
    <source>
        <strain evidence="1 2">D5</strain>
    </source>
</reference>
<evidence type="ECO:0000313" key="1">
    <source>
        <dbReference type="EMBL" id="MBB1489462.1"/>
    </source>
</evidence>
<dbReference type="RefSeq" id="WP_182811766.1">
    <property type="nucleotide sequence ID" value="NZ_JACJFM010000055.1"/>
</dbReference>